<organism evidence="2">
    <name type="scientific">Klebsiella pneumoniae</name>
    <dbReference type="NCBI Taxonomy" id="573"/>
    <lineage>
        <taxon>Bacteria</taxon>
        <taxon>Pseudomonadati</taxon>
        <taxon>Pseudomonadota</taxon>
        <taxon>Gammaproteobacteria</taxon>
        <taxon>Enterobacterales</taxon>
        <taxon>Enterobacteriaceae</taxon>
        <taxon>Klebsiella/Raoultella group</taxon>
        <taxon>Klebsiella</taxon>
        <taxon>Klebsiella pneumoniae complex</taxon>
    </lineage>
</organism>
<proteinExistence type="predicted"/>
<dbReference type="Pfam" id="PF13166">
    <property type="entry name" value="AAA_13"/>
    <property type="match status" value="1"/>
</dbReference>
<sequence>MIYCSVSLNQMYRKFIEMSQTLTQIAQELIATNKKVQLIYAFNGTGKTRLSREFKELIAPKNIDDPSSAESEPSRNKILYYNAYTEDLFYWDNDLDADADPKLKIQPNTFTGWLIKLLQELGEDGNIVTNFQRYTSSKATPTFNQEYERKTKDQNNNETDVTIPAFSEVTFHVAKNTPPSAPETLDEITEDNITDVQGQYEKIKISKGEESNFIWSVIYTLLEQVILTLNEPDFTNRITNKFDNLEYVFIDDPVSSLDDTHLIELAIDLVKLIKISTYTEGNGLKFIITTHNPLFYNVLYNELNNDLKKYNQDGTSAWVYKRGQSEKYRLYKQGDGTYTLNKSNDHPFSYHLFLLSEVCKAINTMQIKKYHFSFLRNILEKAATFLGHPRWEDLLDKTAEGNPNPFASRIMNLSSHSAHAGEETADIEEIDKERLKELVKYLTNTYGFKTQETLND</sequence>
<name>A0A7G5F6R2_KLEPN</name>
<dbReference type="AlphaFoldDB" id="A0A7G5F6R2"/>
<evidence type="ECO:0000313" key="2">
    <source>
        <dbReference type="EMBL" id="QMV82292.1"/>
    </source>
</evidence>
<geneLocation type="plasmid" evidence="2">
    <name>pA2359-IMP</name>
</geneLocation>
<accession>A0A7G5F6R2</accession>
<dbReference type="InterPro" id="IPR026866">
    <property type="entry name" value="CR006_AAA"/>
</dbReference>
<dbReference type="SUPFAM" id="SSF52540">
    <property type="entry name" value="P-loop containing nucleoside triphosphate hydrolases"/>
    <property type="match status" value="1"/>
</dbReference>
<feature type="domain" description="Protein CR006 P-loop" evidence="1">
    <location>
        <begin position="245"/>
        <end position="441"/>
    </location>
</feature>
<protein>
    <submittedName>
        <fullName evidence="2">Anticodon nuclease</fullName>
    </submittedName>
</protein>
<evidence type="ECO:0000259" key="1">
    <source>
        <dbReference type="Pfam" id="PF13166"/>
    </source>
</evidence>
<dbReference type="EMBL" id="MN423363">
    <property type="protein sequence ID" value="QMV82292.1"/>
    <property type="molecule type" value="Genomic_DNA"/>
</dbReference>
<keyword evidence="2" id="KW-0614">Plasmid</keyword>
<dbReference type="InterPro" id="IPR027417">
    <property type="entry name" value="P-loop_NTPase"/>
</dbReference>
<reference evidence="2" key="1">
    <citation type="submission" date="2019-09" db="EMBL/GenBank/DDBJ databases">
        <authorList>
            <person name="Zhou D."/>
            <person name="Xu Y."/>
        </authorList>
    </citation>
    <scope>NUCLEOTIDE SEQUENCE</scope>
    <source>
        <strain evidence="2">A2359</strain>
        <plasmid evidence="2">pA2359-IMP</plasmid>
    </source>
</reference>